<organism evidence="1 2">
    <name type="scientific">Bacteroides eggerthii</name>
    <dbReference type="NCBI Taxonomy" id="28111"/>
    <lineage>
        <taxon>Bacteria</taxon>
        <taxon>Pseudomonadati</taxon>
        <taxon>Bacteroidota</taxon>
        <taxon>Bacteroidia</taxon>
        <taxon>Bacteroidales</taxon>
        <taxon>Bacteroidaceae</taxon>
        <taxon>Bacteroides</taxon>
    </lineage>
</organism>
<evidence type="ECO:0000313" key="1">
    <source>
        <dbReference type="EMBL" id="MDM8145598.1"/>
    </source>
</evidence>
<accession>A0ABT7U5V4</accession>
<dbReference type="Proteomes" id="UP001228403">
    <property type="component" value="Unassembled WGS sequence"/>
</dbReference>
<comment type="caution">
    <text evidence="1">The sequence shown here is derived from an EMBL/GenBank/DDBJ whole genome shotgun (WGS) entry which is preliminary data.</text>
</comment>
<proteinExistence type="predicted"/>
<protein>
    <submittedName>
        <fullName evidence="1">Uncharacterized protein</fullName>
    </submittedName>
</protein>
<sequence>MNPFEKCLDGQSEMLVACATMLEKYVSKYPQTKGNVKFNDEDMKLWKEKFYPSLVESGPQLPDNLFFDPSGKNKDIGIGKDGEFSATELFQFLYRVYKALYEVTAMNKGLI</sequence>
<reference evidence="2" key="1">
    <citation type="submission" date="2023-07" db="EMBL/GenBank/DDBJ databases">
        <title>Identification and characterization of horizontal gene transfer across gut microbiota members of farm animals based on homology search.</title>
        <authorList>
            <person name="Schwarzerova J."/>
            <person name="Nykrynova M."/>
            <person name="Jureckova K."/>
            <person name="Cejkova D."/>
            <person name="Rychlik I."/>
        </authorList>
    </citation>
    <scope>NUCLEOTIDE SEQUENCE [LARGE SCALE GENOMIC DNA]</scope>
    <source>
        <strain evidence="2">ET4</strain>
    </source>
</reference>
<keyword evidence="2" id="KW-1185">Reference proteome</keyword>
<evidence type="ECO:0000313" key="2">
    <source>
        <dbReference type="Proteomes" id="UP001228403"/>
    </source>
</evidence>
<gene>
    <name evidence="1" type="ORF">QUW02_06620</name>
</gene>
<name>A0ABT7U5V4_9BACE</name>
<dbReference type="EMBL" id="JAUDCF010000011">
    <property type="protein sequence ID" value="MDM8145598.1"/>
    <property type="molecule type" value="Genomic_DNA"/>
</dbReference>